<evidence type="ECO:0000256" key="8">
    <source>
        <dbReference type="ARBA" id="ARBA00023125"/>
    </source>
</evidence>
<dbReference type="Gene3D" id="3.30.710.10">
    <property type="entry name" value="Potassium Channel Kv1.1, Chain A"/>
    <property type="match status" value="1"/>
</dbReference>
<feature type="domain" description="C2H2-type" evidence="14">
    <location>
        <begin position="358"/>
        <end position="386"/>
    </location>
</feature>
<feature type="domain" description="C2H2-type" evidence="14">
    <location>
        <begin position="445"/>
        <end position="472"/>
    </location>
</feature>
<feature type="domain" description="C2H2-type" evidence="14">
    <location>
        <begin position="529"/>
        <end position="556"/>
    </location>
</feature>
<evidence type="ECO:0000256" key="9">
    <source>
        <dbReference type="ARBA" id="ARBA00023163"/>
    </source>
</evidence>
<dbReference type="SMART" id="SM00355">
    <property type="entry name" value="ZnF_C2H2"/>
    <property type="match status" value="10"/>
</dbReference>
<keyword evidence="10" id="KW-0539">Nucleus</keyword>
<reference evidence="15 16" key="1">
    <citation type="journal article" date="2014" name="Nat. Genet.">
        <title>Whole-genome sequence of a flatfish provides insights into ZW sex chromosome evolution and adaptation to a benthic lifestyle.</title>
        <authorList>
            <person name="Chen S."/>
            <person name="Zhang G."/>
            <person name="Shao C."/>
            <person name="Huang Q."/>
            <person name="Liu G."/>
            <person name="Zhang P."/>
            <person name="Song W."/>
            <person name="An N."/>
            <person name="Chalopin D."/>
            <person name="Volff J.N."/>
            <person name="Hong Y."/>
            <person name="Li Q."/>
            <person name="Sha Z."/>
            <person name="Zhou H."/>
            <person name="Xie M."/>
            <person name="Yu Q."/>
            <person name="Liu Y."/>
            <person name="Xiang H."/>
            <person name="Wang N."/>
            <person name="Wu K."/>
            <person name="Yang C."/>
            <person name="Zhou Q."/>
            <person name="Liao X."/>
            <person name="Yang L."/>
            <person name="Hu Q."/>
            <person name="Zhang J."/>
            <person name="Meng L."/>
            <person name="Jin L."/>
            <person name="Tian Y."/>
            <person name="Lian J."/>
            <person name="Yang J."/>
            <person name="Miao G."/>
            <person name="Liu S."/>
            <person name="Liang Z."/>
            <person name="Yan F."/>
            <person name="Li Y."/>
            <person name="Sun B."/>
            <person name="Zhang H."/>
            <person name="Zhang J."/>
            <person name="Zhu Y."/>
            <person name="Du M."/>
            <person name="Zhao Y."/>
            <person name="Schartl M."/>
            <person name="Tang Q."/>
            <person name="Wang J."/>
        </authorList>
    </citation>
    <scope>NUCLEOTIDE SEQUENCE</scope>
</reference>
<keyword evidence="9" id="KW-0804">Transcription</keyword>
<accession>A0A3P8UM50</accession>
<reference evidence="15" key="3">
    <citation type="submission" date="2025-09" db="UniProtKB">
        <authorList>
            <consortium name="Ensembl"/>
        </authorList>
    </citation>
    <scope>IDENTIFICATION</scope>
</reference>
<evidence type="ECO:0000259" key="13">
    <source>
        <dbReference type="PROSITE" id="PS50097"/>
    </source>
</evidence>
<dbReference type="Pfam" id="PF00096">
    <property type="entry name" value="zf-C2H2"/>
    <property type="match status" value="7"/>
</dbReference>
<dbReference type="GO" id="GO:0003677">
    <property type="term" value="F:DNA binding"/>
    <property type="evidence" value="ECO:0007669"/>
    <property type="project" value="UniProtKB-KW"/>
</dbReference>
<dbReference type="PANTHER" id="PTHR16515:SF66">
    <property type="entry name" value="C2H2-TYPE DOMAIN-CONTAINING PROTEIN"/>
    <property type="match status" value="1"/>
</dbReference>
<dbReference type="Ensembl" id="ENSCSET00000003512.1">
    <property type="protein sequence ID" value="ENSCSEP00000003467.1"/>
    <property type="gene ID" value="ENSCSEG00000002270.1"/>
</dbReference>
<feature type="domain" description="C2H2-type" evidence="14">
    <location>
        <begin position="501"/>
        <end position="528"/>
    </location>
</feature>
<feature type="compositionally biased region" description="Basic and acidic residues" evidence="12">
    <location>
        <begin position="626"/>
        <end position="647"/>
    </location>
</feature>
<dbReference type="PROSITE" id="PS50097">
    <property type="entry name" value="BTB"/>
    <property type="match status" value="1"/>
</dbReference>
<feature type="domain" description="C2H2-type" evidence="14">
    <location>
        <begin position="585"/>
        <end position="612"/>
    </location>
</feature>
<dbReference type="FunFam" id="3.30.160.60:FF:002716">
    <property type="entry name" value="Zinc finger protein 212"/>
    <property type="match status" value="1"/>
</dbReference>
<feature type="domain" description="C2H2-type" evidence="14">
    <location>
        <begin position="557"/>
        <end position="584"/>
    </location>
</feature>
<keyword evidence="3" id="KW-0479">Metal-binding</keyword>
<reference evidence="15" key="2">
    <citation type="submission" date="2025-08" db="UniProtKB">
        <authorList>
            <consortium name="Ensembl"/>
        </authorList>
    </citation>
    <scope>IDENTIFICATION</scope>
</reference>
<keyword evidence="4" id="KW-0677">Repeat</keyword>
<dbReference type="SUPFAM" id="SSF54695">
    <property type="entry name" value="POZ domain"/>
    <property type="match status" value="1"/>
</dbReference>
<dbReference type="GO" id="GO:0045892">
    <property type="term" value="P:negative regulation of DNA-templated transcription"/>
    <property type="evidence" value="ECO:0007669"/>
    <property type="project" value="UniProtKB-ARBA"/>
</dbReference>
<evidence type="ECO:0000256" key="6">
    <source>
        <dbReference type="ARBA" id="ARBA00022833"/>
    </source>
</evidence>
<dbReference type="FunFam" id="3.30.160.60:FF:000709">
    <property type="entry name" value="GDNF-inducible zinc finger protein 1"/>
    <property type="match status" value="1"/>
</dbReference>
<dbReference type="SUPFAM" id="SSF57667">
    <property type="entry name" value="beta-beta-alpha zinc fingers"/>
    <property type="match status" value="6"/>
</dbReference>
<feature type="compositionally biased region" description="Polar residues" evidence="12">
    <location>
        <begin position="193"/>
        <end position="205"/>
    </location>
</feature>
<dbReference type="PROSITE" id="PS00028">
    <property type="entry name" value="ZINC_FINGER_C2H2_1"/>
    <property type="match status" value="10"/>
</dbReference>
<dbReference type="InParanoid" id="A0A3P8UM50"/>
<keyword evidence="5 11" id="KW-0863">Zinc-finger</keyword>
<dbReference type="OrthoDB" id="6425912at2759"/>
<name>A0A3P8UM50_CYNSE</name>
<keyword evidence="8" id="KW-0238">DNA-binding</keyword>
<evidence type="ECO:0000256" key="7">
    <source>
        <dbReference type="ARBA" id="ARBA00023015"/>
    </source>
</evidence>
<feature type="region of interest" description="Disordered" evidence="12">
    <location>
        <begin position="288"/>
        <end position="317"/>
    </location>
</feature>
<proteinExistence type="inferred from homology"/>
<dbReference type="Pfam" id="PF00651">
    <property type="entry name" value="BTB"/>
    <property type="match status" value="1"/>
</dbReference>
<feature type="compositionally biased region" description="Acidic residues" evidence="12">
    <location>
        <begin position="304"/>
        <end position="313"/>
    </location>
</feature>
<dbReference type="Proteomes" id="UP000265120">
    <property type="component" value="Chromosome 7"/>
</dbReference>
<dbReference type="FunFam" id="3.30.160.60:FF:001818">
    <property type="entry name" value="GDNF-inducible zinc finger protein 1 isoform X1"/>
    <property type="match status" value="1"/>
</dbReference>
<dbReference type="InterPro" id="IPR011333">
    <property type="entry name" value="SKP1/BTB/POZ_sf"/>
</dbReference>
<feature type="compositionally biased region" description="Basic and acidic residues" evidence="12">
    <location>
        <begin position="244"/>
        <end position="264"/>
    </location>
</feature>
<dbReference type="GeneTree" id="ENSGT00870000136554"/>
<dbReference type="FunFam" id="3.30.160.60:FF:000759">
    <property type="entry name" value="zinc finger protein 16"/>
    <property type="match status" value="1"/>
</dbReference>
<evidence type="ECO:0000256" key="11">
    <source>
        <dbReference type="PROSITE-ProRule" id="PRU00042"/>
    </source>
</evidence>
<evidence type="ECO:0000313" key="15">
    <source>
        <dbReference type="Ensembl" id="ENSCSEP00000003467.1"/>
    </source>
</evidence>
<feature type="region of interest" description="Disordered" evidence="12">
    <location>
        <begin position="173"/>
        <end position="276"/>
    </location>
</feature>
<dbReference type="InterPro" id="IPR000210">
    <property type="entry name" value="BTB/POZ_dom"/>
</dbReference>
<dbReference type="GO" id="GO:0005634">
    <property type="term" value="C:nucleus"/>
    <property type="evidence" value="ECO:0007669"/>
    <property type="project" value="UniProtKB-SubCell"/>
</dbReference>
<evidence type="ECO:0000259" key="14">
    <source>
        <dbReference type="PROSITE" id="PS50157"/>
    </source>
</evidence>
<feature type="region of interest" description="Disordered" evidence="12">
    <location>
        <begin position="626"/>
        <end position="695"/>
    </location>
</feature>
<feature type="domain" description="C2H2-type" evidence="14">
    <location>
        <begin position="473"/>
        <end position="500"/>
    </location>
</feature>
<keyword evidence="16" id="KW-1185">Reference proteome</keyword>
<comment type="subcellular location">
    <subcellularLocation>
        <location evidence="1">Nucleus</location>
    </subcellularLocation>
</comment>
<organism evidence="15 16">
    <name type="scientific">Cynoglossus semilaevis</name>
    <name type="common">Tongue sole</name>
    <dbReference type="NCBI Taxonomy" id="244447"/>
    <lineage>
        <taxon>Eukaryota</taxon>
        <taxon>Metazoa</taxon>
        <taxon>Chordata</taxon>
        <taxon>Craniata</taxon>
        <taxon>Vertebrata</taxon>
        <taxon>Euteleostomi</taxon>
        <taxon>Actinopterygii</taxon>
        <taxon>Neopterygii</taxon>
        <taxon>Teleostei</taxon>
        <taxon>Neoteleostei</taxon>
        <taxon>Acanthomorphata</taxon>
        <taxon>Carangaria</taxon>
        <taxon>Pleuronectiformes</taxon>
        <taxon>Pleuronectoidei</taxon>
        <taxon>Cynoglossidae</taxon>
        <taxon>Cynoglossinae</taxon>
        <taxon>Cynoglossus</taxon>
    </lineage>
</organism>
<dbReference type="GeneID" id="103381048"/>
<feature type="compositionally biased region" description="Basic and acidic residues" evidence="12">
    <location>
        <begin position="215"/>
        <end position="226"/>
    </location>
</feature>
<dbReference type="AlphaFoldDB" id="A0A3P8UM50"/>
<dbReference type="InterPro" id="IPR036236">
    <property type="entry name" value="Znf_C2H2_sf"/>
</dbReference>
<dbReference type="RefSeq" id="XP_008311440.2">
    <property type="nucleotide sequence ID" value="XM_008313218.3"/>
</dbReference>
<dbReference type="InterPro" id="IPR013087">
    <property type="entry name" value="Znf_C2H2_type"/>
</dbReference>
<evidence type="ECO:0000256" key="10">
    <source>
        <dbReference type="ARBA" id="ARBA00023242"/>
    </source>
</evidence>
<evidence type="ECO:0000313" key="16">
    <source>
        <dbReference type="Proteomes" id="UP000265120"/>
    </source>
</evidence>
<keyword evidence="7" id="KW-0805">Transcription regulation</keyword>
<dbReference type="FunFam" id="3.30.160.60:FF:000322">
    <property type="entry name" value="GDNF-inducible zinc finger protein 1"/>
    <property type="match status" value="2"/>
</dbReference>
<evidence type="ECO:0000256" key="1">
    <source>
        <dbReference type="ARBA" id="ARBA00004123"/>
    </source>
</evidence>
<dbReference type="PANTHER" id="PTHR16515">
    <property type="entry name" value="PR DOMAIN ZINC FINGER PROTEIN"/>
    <property type="match status" value="1"/>
</dbReference>
<dbReference type="SMART" id="SM00225">
    <property type="entry name" value="BTB"/>
    <property type="match status" value="1"/>
</dbReference>
<evidence type="ECO:0000256" key="5">
    <source>
        <dbReference type="ARBA" id="ARBA00022771"/>
    </source>
</evidence>
<dbReference type="PROSITE" id="PS50157">
    <property type="entry name" value="ZINC_FINGER_C2H2_2"/>
    <property type="match status" value="10"/>
</dbReference>
<evidence type="ECO:0000256" key="2">
    <source>
        <dbReference type="ARBA" id="ARBA00006991"/>
    </source>
</evidence>
<protein>
    <submittedName>
        <fullName evidence="15">GDNF inducible zinc finger protein 1</fullName>
    </submittedName>
</protein>
<dbReference type="InterPro" id="IPR050331">
    <property type="entry name" value="Zinc_finger"/>
</dbReference>
<keyword evidence="6" id="KW-0862">Zinc</keyword>
<feature type="domain" description="BTB" evidence="13">
    <location>
        <begin position="63"/>
        <end position="132"/>
    </location>
</feature>
<comment type="similarity">
    <text evidence="2">Belongs to the krueppel C2H2-type zinc-finger protein family.</text>
</comment>
<feature type="domain" description="C2H2-type" evidence="14">
    <location>
        <begin position="387"/>
        <end position="415"/>
    </location>
</feature>
<feature type="domain" description="C2H2-type" evidence="14">
    <location>
        <begin position="327"/>
        <end position="354"/>
    </location>
</feature>
<dbReference type="Gene3D" id="3.30.160.60">
    <property type="entry name" value="Classic Zinc Finger"/>
    <property type="match status" value="9"/>
</dbReference>
<feature type="region of interest" description="Disordered" evidence="12">
    <location>
        <begin position="840"/>
        <end position="874"/>
    </location>
</feature>
<dbReference type="FunFam" id="3.30.160.60:FF:000690">
    <property type="entry name" value="Zinc finger protein 354C"/>
    <property type="match status" value="1"/>
</dbReference>
<evidence type="ECO:0000256" key="3">
    <source>
        <dbReference type="ARBA" id="ARBA00022723"/>
    </source>
</evidence>
<feature type="domain" description="C2H2-type" evidence="14">
    <location>
        <begin position="417"/>
        <end position="444"/>
    </location>
</feature>
<evidence type="ECO:0000256" key="4">
    <source>
        <dbReference type="ARBA" id="ARBA00022737"/>
    </source>
</evidence>
<dbReference type="GO" id="GO:0008270">
    <property type="term" value="F:zinc ion binding"/>
    <property type="evidence" value="ECO:0007669"/>
    <property type="project" value="UniProtKB-KW"/>
</dbReference>
<evidence type="ECO:0000256" key="12">
    <source>
        <dbReference type="SAM" id="MobiDB-lite"/>
    </source>
</evidence>
<sequence length="874" mass="97144">MWWERVLQETFRGVEHLWRAAILASLRTNAVMTGVNVVQLTSKSHHENILSSLHQLRLQGLLSDVTVQVDFQGSVQEFQAHQVVLAATSGYFKKIFLSENAAQDQLLLSNMHANDFSKFLEFVYTGKVEVANDKITDVQAVAQLLDCKCLSELCGEAVNAGIAQIPKKTKSVSNTNQCDLQSARKGKRKKQNENSSTKQHQSPNASKEKTKAKRYRADTAEKDEKRVKQKKCGNNVEIQMKNEALNKEKQPTSEDTVMKDRVEGEAQAENSDERSVEMLDPHVEDWDYEDESSNVDPEAPLLPTDEEQVEEEGESKMNFTRTSKGKFQCNKCHRTFHYERSYLKHIGTYHGVKADVVYRCLTCQQTFANRSNLKIHEKHVHSNERLFTCSSCSKTFKRKKDVVRHQRQVHERNNMRHVCPECGKALSSKTALLLHERTHTGAKPFQCPNCEARFSQKAALKMHYRTHTGEKPFACDECEARFTQKHMLAYHKRSHTGEKPFMCEACGKSFASKEYLRHHSNIHTGFKPHKCEHCGRGFAQRNSLHQHLKTHTGERPYSCKDCNKTFTQINALQRHWRIHTGEKPYMCGLCNRTFTDMSTLRRHIMIHDCDAPWKTYLVVLEGNVEDKKSQTPTKGKTEKVGAEEKKSSSTNSAAAEDEAGQADAKGSADATDGKGTAVEDGSAAAESANKTSTNSIVVPAEPVSLPSDWPSHGTIALVSHTALGGITVIHTEVPHGAQIQPIMATDSTGANIFSLDGSGIPFSIPVSLAHPVSLSTEASSVLSVPVSDGTLASVSGIPIVSSSVLEAAVSQTILAPDSETRVTSEMDLLGEGFKTVVVDEQERGEKTAAVQSDKEQRTEDSVDQLKKTSDQVAV</sequence>